<dbReference type="Pfam" id="PF12697">
    <property type="entry name" value="Abhydrolase_6"/>
    <property type="match status" value="1"/>
</dbReference>
<organism evidence="3 4">
    <name type="scientific">Nocardioides aurantiacus</name>
    <dbReference type="NCBI Taxonomy" id="86796"/>
    <lineage>
        <taxon>Bacteria</taxon>
        <taxon>Bacillati</taxon>
        <taxon>Actinomycetota</taxon>
        <taxon>Actinomycetes</taxon>
        <taxon>Propionibacteriales</taxon>
        <taxon>Nocardioidaceae</taxon>
        <taxon>Nocardioides</taxon>
    </lineage>
</organism>
<sequence length="243" mass="26150">MTTRPRVLLVHGLWAGPSTWWRVGPVLEERGWEVERVTLAGHGGRPLGAVRSVADLADDVVEHHAAGALVVGHSLGAVVALELAARPSYAVGVLLEDPPGPGRTRRSREDAEQRTREDAAARSDPHAAVSELLHGHPTWTRRDARTVVEGRLRSDPELQRFSARHLSWDLPARVAACPVPVGLLAAVGRYSALAEPDRGTLTRSLAHVTEVESGHHVHLDAPERWVAAVDAFGTSLGRGGPPR</sequence>
<evidence type="ECO:0000313" key="4">
    <source>
        <dbReference type="Proteomes" id="UP000281738"/>
    </source>
</evidence>
<proteinExistence type="predicted"/>
<dbReference type="AlphaFoldDB" id="A0A3N2CRU9"/>
<dbReference type="InterPro" id="IPR029058">
    <property type="entry name" value="AB_hydrolase_fold"/>
</dbReference>
<accession>A0A3N2CRU9</accession>
<evidence type="ECO:0000259" key="2">
    <source>
        <dbReference type="Pfam" id="PF12697"/>
    </source>
</evidence>
<feature type="compositionally biased region" description="Basic and acidic residues" evidence="1">
    <location>
        <begin position="107"/>
        <end position="125"/>
    </location>
</feature>
<dbReference type="GO" id="GO:0016787">
    <property type="term" value="F:hydrolase activity"/>
    <property type="evidence" value="ECO:0007669"/>
    <property type="project" value="UniProtKB-KW"/>
</dbReference>
<dbReference type="RefSeq" id="WP_123389450.1">
    <property type="nucleotide sequence ID" value="NZ_RKHO01000001.1"/>
</dbReference>
<reference evidence="3 4" key="1">
    <citation type="submission" date="2018-11" db="EMBL/GenBank/DDBJ databases">
        <title>Sequencing the genomes of 1000 actinobacteria strains.</title>
        <authorList>
            <person name="Klenk H.-P."/>
        </authorList>
    </citation>
    <scope>NUCLEOTIDE SEQUENCE [LARGE SCALE GENOMIC DNA]</scope>
    <source>
        <strain evidence="3 4">DSM 12652</strain>
    </source>
</reference>
<keyword evidence="4" id="KW-1185">Reference proteome</keyword>
<gene>
    <name evidence="3" type="ORF">EDD33_1108</name>
</gene>
<comment type="caution">
    <text evidence="3">The sequence shown here is derived from an EMBL/GenBank/DDBJ whole genome shotgun (WGS) entry which is preliminary data.</text>
</comment>
<feature type="domain" description="AB hydrolase-1" evidence="2">
    <location>
        <begin position="7"/>
        <end position="228"/>
    </location>
</feature>
<dbReference type="OrthoDB" id="3827413at2"/>
<name>A0A3N2CRU9_9ACTN</name>
<keyword evidence="3" id="KW-0378">Hydrolase</keyword>
<evidence type="ECO:0000313" key="3">
    <source>
        <dbReference type="EMBL" id="ROR90272.1"/>
    </source>
</evidence>
<dbReference type="SUPFAM" id="SSF53474">
    <property type="entry name" value="alpha/beta-Hydrolases"/>
    <property type="match status" value="1"/>
</dbReference>
<feature type="region of interest" description="Disordered" evidence="1">
    <location>
        <begin position="94"/>
        <end position="127"/>
    </location>
</feature>
<dbReference type="EMBL" id="RKHO01000001">
    <property type="protein sequence ID" value="ROR90272.1"/>
    <property type="molecule type" value="Genomic_DNA"/>
</dbReference>
<dbReference type="InterPro" id="IPR000073">
    <property type="entry name" value="AB_hydrolase_1"/>
</dbReference>
<dbReference type="Gene3D" id="3.40.50.1820">
    <property type="entry name" value="alpha/beta hydrolase"/>
    <property type="match status" value="1"/>
</dbReference>
<evidence type="ECO:0000256" key="1">
    <source>
        <dbReference type="SAM" id="MobiDB-lite"/>
    </source>
</evidence>
<protein>
    <submittedName>
        <fullName evidence="3">Alpha-beta hydrolase superfamily lysophospholipase</fullName>
    </submittedName>
</protein>
<dbReference type="Proteomes" id="UP000281738">
    <property type="component" value="Unassembled WGS sequence"/>
</dbReference>